<evidence type="ECO:0000256" key="5">
    <source>
        <dbReference type="SAM" id="MobiDB-lite"/>
    </source>
</evidence>
<dbReference type="InterPro" id="IPR035898">
    <property type="entry name" value="TAZ_dom_sf"/>
</dbReference>
<keyword evidence="7" id="KW-1185">Reference proteome</keyword>
<organism evidence="7 8">
    <name type="scientific">Steinernema glaseri</name>
    <dbReference type="NCBI Taxonomy" id="37863"/>
    <lineage>
        <taxon>Eukaryota</taxon>
        <taxon>Metazoa</taxon>
        <taxon>Ecdysozoa</taxon>
        <taxon>Nematoda</taxon>
        <taxon>Chromadorea</taxon>
        <taxon>Rhabditida</taxon>
        <taxon>Tylenchina</taxon>
        <taxon>Panagrolaimomorpha</taxon>
        <taxon>Strongyloidoidea</taxon>
        <taxon>Steinernematidae</taxon>
        <taxon>Steinernema</taxon>
    </lineage>
</organism>
<feature type="zinc finger region" description="TAZ-type" evidence="4">
    <location>
        <begin position="238"/>
        <end position="314"/>
    </location>
</feature>
<evidence type="ECO:0000313" key="7">
    <source>
        <dbReference type="Proteomes" id="UP000095287"/>
    </source>
</evidence>
<keyword evidence="1 4" id="KW-0479">Metal-binding</keyword>
<accession>A0A1I7YVF1</accession>
<keyword evidence="2 4" id="KW-0863">Zinc-finger</keyword>
<dbReference type="SUPFAM" id="SSF57933">
    <property type="entry name" value="TAZ domain"/>
    <property type="match status" value="1"/>
</dbReference>
<protein>
    <submittedName>
        <fullName evidence="8">TAZ-type domain-containing protein</fullName>
    </submittedName>
</protein>
<name>A0A1I7YVF1_9BILA</name>
<dbReference type="AlphaFoldDB" id="A0A1I7YVF1"/>
<feature type="compositionally biased region" description="Basic residues" evidence="5">
    <location>
        <begin position="376"/>
        <end position="389"/>
    </location>
</feature>
<evidence type="ECO:0000256" key="2">
    <source>
        <dbReference type="ARBA" id="ARBA00022771"/>
    </source>
</evidence>
<evidence type="ECO:0000259" key="6">
    <source>
        <dbReference type="PROSITE" id="PS50134"/>
    </source>
</evidence>
<dbReference type="Proteomes" id="UP000095287">
    <property type="component" value="Unplaced"/>
</dbReference>
<dbReference type="WBParaSite" id="L893_g201.t1">
    <property type="protein sequence ID" value="L893_g201.t1"/>
    <property type="gene ID" value="L893_g201"/>
</dbReference>
<dbReference type="Gene3D" id="1.20.1020.10">
    <property type="entry name" value="TAZ domain"/>
    <property type="match status" value="1"/>
</dbReference>
<evidence type="ECO:0000256" key="4">
    <source>
        <dbReference type="PROSITE-ProRule" id="PRU00203"/>
    </source>
</evidence>
<proteinExistence type="predicted"/>
<dbReference type="SMART" id="SM00551">
    <property type="entry name" value="ZnF_TAZ"/>
    <property type="match status" value="1"/>
</dbReference>
<reference evidence="8" key="1">
    <citation type="submission" date="2016-11" db="UniProtKB">
        <authorList>
            <consortium name="WormBaseParasite"/>
        </authorList>
    </citation>
    <scope>IDENTIFICATION</scope>
</reference>
<dbReference type="InterPro" id="IPR000197">
    <property type="entry name" value="Znf_TAZ"/>
</dbReference>
<evidence type="ECO:0000313" key="8">
    <source>
        <dbReference type="WBParaSite" id="L893_g201.t1"/>
    </source>
</evidence>
<dbReference type="Pfam" id="PF02135">
    <property type="entry name" value="zf-TAZ"/>
    <property type="match status" value="1"/>
</dbReference>
<sequence>MLVCSAGNVLEFEHACFHEAKKTRTQCSCSYCSTRSIHCLTEEKLIWRSLTTFGPYIRLVCLTEDLGMPYELQMGSNAMQMPVLLGYACSSIPMMKTESGSKQFSLWDMPETSLVLRSKISIDRFTSVKFLALCMPITKTKARSCATLKLRWTGGQFPALGANQSISWSSALALCSHRSHRINAMLRATAAAYKGGAPRGSCLSKQLHCIHHDRIMSSPLGNPDLTGSQGLRLPEDRKSEQFAQIREEAVTIVHALECTIGCGEAACKSARVLLSHLVSCQKETDCSEECQRMRTMVYHLKNCGDRKCLLCRKLVDKKVAALLPDIACNVEQSDPSNLGELLQIMAMGDDSCEGEKDSNTSSTNLEDAPKKEKSFKSKLARLVRKKSDC</sequence>
<evidence type="ECO:0000256" key="3">
    <source>
        <dbReference type="ARBA" id="ARBA00022833"/>
    </source>
</evidence>
<dbReference type="PROSITE" id="PS50134">
    <property type="entry name" value="ZF_TAZ"/>
    <property type="match status" value="1"/>
</dbReference>
<evidence type="ECO:0000256" key="1">
    <source>
        <dbReference type="ARBA" id="ARBA00022723"/>
    </source>
</evidence>
<dbReference type="GO" id="GO:0008270">
    <property type="term" value="F:zinc ion binding"/>
    <property type="evidence" value="ECO:0007669"/>
    <property type="project" value="UniProtKB-KW"/>
</dbReference>
<feature type="region of interest" description="Disordered" evidence="5">
    <location>
        <begin position="350"/>
        <end position="389"/>
    </location>
</feature>
<feature type="domain" description="TAZ-type" evidence="6">
    <location>
        <begin position="238"/>
        <end position="314"/>
    </location>
</feature>
<keyword evidence="3 4" id="KW-0862">Zinc</keyword>